<evidence type="ECO:0000256" key="1">
    <source>
        <dbReference type="SAM" id="MobiDB-lite"/>
    </source>
</evidence>
<dbReference type="InterPro" id="IPR011089">
    <property type="entry name" value="GmrSD_C"/>
</dbReference>
<dbReference type="PANTHER" id="PTHR24094:SF15">
    <property type="entry name" value="AMP-DEPENDENT SYNTHETASE_LIGASE DOMAIN-CONTAINING PROTEIN-RELATED"/>
    <property type="match status" value="1"/>
</dbReference>
<keyword evidence="5" id="KW-1185">Reference proteome</keyword>
<evidence type="ECO:0000313" key="5">
    <source>
        <dbReference type="Proteomes" id="UP000656548"/>
    </source>
</evidence>
<feature type="chain" id="PRO_5045518930" description="GmrSD restriction endonucleases C-terminal domain-containing protein" evidence="2">
    <location>
        <begin position="24"/>
        <end position="215"/>
    </location>
</feature>
<organism evidence="4 5">
    <name type="scientific">Amycolatopsis roodepoortensis</name>
    <dbReference type="NCBI Taxonomy" id="700274"/>
    <lineage>
        <taxon>Bacteria</taxon>
        <taxon>Bacillati</taxon>
        <taxon>Actinomycetota</taxon>
        <taxon>Actinomycetes</taxon>
        <taxon>Pseudonocardiales</taxon>
        <taxon>Pseudonocardiaceae</taxon>
        <taxon>Amycolatopsis</taxon>
    </lineage>
</organism>
<reference evidence="4 5" key="1">
    <citation type="submission" date="2020-10" db="EMBL/GenBank/DDBJ databases">
        <title>Sequencing the genomes of 1000 actinobacteria strains.</title>
        <authorList>
            <person name="Klenk H.-P."/>
        </authorList>
    </citation>
    <scope>NUCLEOTIDE SEQUENCE [LARGE SCALE GENOMIC DNA]</scope>
    <source>
        <strain evidence="4 5">DSM 46661</strain>
    </source>
</reference>
<dbReference type="PANTHER" id="PTHR24094">
    <property type="entry name" value="SECRETED PROTEIN"/>
    <property type="match status" value="1"/>
</dbReference>
<name>A0ABR9LIG1_9PSEU</name>
<feature type="region of interest" description="Disordered" evidence="1">
    <location>
        <begin position="88"/>
        <end position="107"/>
    </location>
</feature>
<comment type="caution">
    <text evidence="4">The sequence shown here is derived from an EMBL/GenBank/DDBJ whole genome shotgun (WGS) entry which is preliminary data.</text>
</comment>
<dbReference type="EMBL" id="JADBEJ010000006">
    <property type="protein sequence ID" value="MBE1580458.1"/>
    <property type="molecule type" value="Genomic_DNA"/>
</dbReference>
<keyword evidence="2" id="KW-0732">Signal</keyword>
<evidence type="ECO:0000259" key="3">
    <source>
        <dbReference type="Pfam" id="PF07510"/>
    </source>
</evidence>
<protein>
    <recommendedName>
        <fullName evidence="3">GmrSD restriction endonucleases C-terminal domain-containing protein</fullName>
    </recommendedName>
</protein>
<gene>
    <name evidence="4" type="ORF">H4W30_007539</name>
</gene>
<dbReference type="PROSITE" id="PS51257">
    <property type="entry name" value="PROKAR_LIPOPROTEIN"/>
    <property type="match status" value="1"/>
</dbReference>
<sequence>MKRLATITLAAVAILATACGVPAATGAQPAPMSMSVSAPGDAGQQLAELRVAPRGSMDGYDRKKFPHWDEQGSSCNTREVVLKRDGKDVVTGPDCAPTSGTWPSPYDGETWTKATDVDVDHMVPLAAAWVSGAKSWTTEKRRAFANDLTRPQLLAVTDNVNQEKSDRSPDQWKPPLVSYWCPYATAWTAVKHHYGLTVTAAEKAALGDMLKRCRR</sequence>
<feature type="signal peptide" evidence="2">
    <location>
        <begin position="1"/>
        <end position="23"/>
    </location>
</feature>
<accession>A0ABR9LIG1</accession>
<feature type="domain" description="GmrSD restriction endonucleases C-terminal" evidence="3">
    <location>
        <begin position="114"/>
        <end position="207"/>
    </location>
</feature>
<evidence type="ECO:0000256" key="2">
    <source>
        <dbReference type="SAM" id="SignalP"/>
    </source>
</evidence>
<dbReference type="Proteomes" id="UP000656548">
    <property type="component" value="Unassembled WGS sequence"/>
</dbReference>
<evidence type="ECO:0000313" key="4">
    <source>
        <dbReference type="EMBL" id="MBE1580458.1"/>
    </source>
</evidence>
<proteinExistence type="predicted"/>
<dbReference type="Pfam" id="PF07510">
    <property type="entry name" value="GmrSD_C"/>
    <property type="match status" value="1"/>
</dbReference>